<dbReference type="SMART" id="SM00209">
    <property type="entry name" value="TSP1"/>
    <property type="match status" value="1"/>
</dbReference>
<dbReference type="Pfam" id="PF19028">
    <property type="entry name" value="TSP1_spondin"/>
    <property type="match status" value="1"/>
</dbReference>
<keyword evidence="3" id="KW-0272">Extracellular matrix</keyword>
<evidence type="ECO:0000256" key="8">
    <source>
        <dbReference type="ARBA" id="ARBA00023180"/>
    </source>
</evidence>
<dbReference type="PANTHER" id="PTHR11311">
    <property type="entry name" value="SPONDIN"/>
    <property type="match status" value="1"/>
</dbReference>
<proteinExistence type="predicted"/>
<dbReference type="EMBL" id="LRGB01002536">
    <property type="protein sequence ID" value="KZS07206.1"/>
    <property type="molecule type" value="Genomic_DNA"/>
</dbReference>
<evidence type="ECO:0000256" key="5">
    <source>
        <dbReference type="ARBA" id="ARBA00022729"/>
    </source>
</evidence>
<dbReference type="GO" id="GO:0031012">
    <property type="term" value="C:extracellular matrix"/>
    <property type="evidence" value="ECO:0007669"/>
    <property type="project" value="TreeGrafter"/>
</dbReference>
<dbReference type="InterPro" id="IPR044004">
    <property type="entry name" value="TSP1_spondin_dom"/>
</dbReference>
<dbReference type="Gene3D" id="2.20.100.10">
    <property type="entry name" value="Thrombospondin type-1 (TSP1) repeat"/>
    <property type="match status" value="1"/>
</dbReference>
<keyword evidence="8" id="KW-0325">Glycoprotein</keyword>
<dbReference type="OrthoDB" id="6090599at2759"/>
<evidence type="ECO:0000313" key="9">
    <source>
        <dbReference type="EMBL" id="KZS07206.1"/>
    </source>
</evidence>
<keyword evidence="2" id="KW-0964">Secreted</keyword>
<accession>A0A0N8BCK7</accession>
<dbReference type="InterPro" id="IPR000884">
    <property type="entry name" value="TSP1_rpt"/>
</dbReference>
<organism evidence="9 10">
    <name type="scientific">Daphnia magna</name>
    <dbReference type="NCBI Taxonomy" id="35525"/>
    <lineage>
        <taxon>Eukaryota</taxon>
        <taxon>Metazoa</taxon>
        <taxon>Ecdysozoa</taxon>
        <taxon>Arthropoda</taxon>
        <taxon>Crustacea</taxon>
        <taxon>Branchiopoda</taxon>
        <taxon>Diplostraca</taxon>
        <taxon>Cladocera</taxon>
        <taxon>Anomopoda</taxon>
        <taxon>Daphniidae</taxon>
        <taxon>Daphnia</taxon>
    </lineage>
</organism>
<evidence type="ECO:0000256" key="6">
    <source>
        <dbReference type="ARBA" id="ARBA00022889"/>
    </source>
</evidence>
<dbReference type="SUPFAM" id="SSF82895">
    <property type="entry name" value="TSP-1 type 1 repeat"/>
    <property type="match status" value="1"/>
</dbReference>
<sequence>MMNNQYWYNAFAVAFSLVCVIRSPTEARPENNSFMDMDEPSTKSCQPDRLTVYRVTLNTFWNHKNFPKHYPQWRPPAQWSKLVGRSHNKSYILYRLNHKATRGLKLFAEDGRSDYLDTQSQGEGGIYDEFNAPAILSGEGKTETEFFVDGNHSRVSLISKLVPSPDWFIGIDSLDLCANGKWLNGISIEVDVVDAGTDNGFSFTSPNWPSEPQENIRHLSSNFPNHPASAFFYPGVRKLPTIALFQFFKIKEYELSKVFHYSDETISQETKKIEQVSSVTEDGNTSVFHENTTNLAVSVVRESENFTRYSIENDTAKSEQEKNLSVNNTKDIFRTNTTDGTTEKSADEFNGLVSLPLHFPDTTTKSKAKPVKATKAFLRNRLPRDCDVGVWSAWSPCSKTCDIGVSERYRKVINHARRGGRPCPSLEEKKWCGSARSCNRSYFNWS</sequence>
<gene>
    <name evidence="9" type="ORF">APZ42_029112</name>
</gene>
<dbReference type="PANTHER" id="PTHR11311:SF15">
    <property type="entry name" value="SPONDIN-2"/>
    <property type="match status" value="1"/>
</dbReference>
<dbReference type="Gene3D" id="2.60.40.2130">
    <property type="entry name" value="F-spondin domain"/>
    <property type="match status" value="1"/>
</dbReference>
<dbReference type="Proteomes" id="UP000076858">
    <property type="component" value="Unassembled WGS sequence"/>
</dbReference>
<dbReference type="AlphaFoldDB" id="A0A0N8BCK7"/>
<dbReference type="InterPro" id="IPR051418">
    <property type="entry name" value="Spondin/Thrombospondin_T1"/>
</dbReference>
<keyword evidence="7" id="KW-1015">Disulfide bond</keyword>
<evidence type="ECO:0000256" key="1">
    <source>
        <dbReference type="ARBA" id="ARBA00004498"/>
    </source>
</evidence>
<comment type="caution">
    <text evidence="9">The sequence shown here is derived from an EMBL/GenBank/DDBJ whole genome shotgun (WGS) entry which is preliminary data.</text>
</comment>
<comment type="subcellular location">
    <subcellularLocation>
        <location evidence="1">Secreted</location>
        <location evidence="1">Extracellular space</location>
        <location evidence="1">Extracellular matrix</location>
    </subcellularLocation>
</comment>
<dbReference type="PROSITE" id="PS50092">
    <property type="entry name" value="TSP1"/>
    <property type="match status" value="1"/>
</dbReference>
<dbReference type="PROSITE" id="PS51020">
    <property type="entry name" value="SPONDIN"/>
    <property type="match status" value="1"/>
</dbReference>
<dbReference type="NCBIfam" id="NF038123">
    <property type="entry name" value="NF038123_dom"/>
    <property type="match status" value="1"/>
</dbReference>
<dbReference type="GO" id="GO:0046872">
    <property type="term" value="F:metal ion binding"/>
    <property type="evidence" value="ECO:0007669"/>
    <property type="project" value="UniProtKB-KW"/>
</dbReference>
<protein>
    <submittedName>
        <fullName evidence="9">Uncharacterized protein</fullName>
    </submittedName>
</protein>
<dbReference type="InterPro" id="IPR036383">
    <property type="entry name" value="TSP1_rpt_sf"/>
</dbReference>
<dbReference type="Pfam" id="PF06468">
    <property type="entry name" value="Spond_N"/>
    <property type="match status" value="1"/>
</dbReference>
<reference evidence="9 10" key="1">
    <citation type="submission" date="2016-03" db="EMBL/GenBank/DDBJ databases">
        <title>EvidentialGene: Evidence-directed Construction of Genes on Genomes.</title>
        <authorList>
            <person name="Gilbert D.G."/>
            <person name="Choi J.-H."/>
            <person name="Mockaitis K."/>
            <person name="Colbourne J."/>
            <person name="Pfrender M."/>
        </authorList>
    </citation>
    <scope>NUCLEOTIDE SEQUENCE [LARGE SCALE GENOMIC DNA]</scope>
    <source>
        <strain evidence="9 10">Xinb3</strain>
        <tissue evidence="9">Complete organism</tissue>
    </source>
</reference>
<evidence type="ECO:0000256" key="3">
    <source>
        <dbReference type="ARBA" id="ARBA00022530"/>
    </source>
</evidence>
<keyword evidence="4" id="KW-0479">Metal-binding</keyword>
<keyword evidence="10" id="KW-1185">Reference proteome</keyword>
<evidence type="ECO:0000313" key="10">
    <source>
        <dbReference type="Proteomes" id="UP000076858"/>
    </source>
</evidence>
<dbReference type="InterPro" id="IPR009465">
    <property type="entry name" value="Spondin_N"/>
</dbReference>
<keyword evidence="6" id="KW-0130">Cell adhesion</keyword>
<dbReference type="InterPro" id="IPR038678">
    <property type="entry name" value="Spondin_N_sf"/>
</dbReference>
<evidence type="ECO:0000256" key="4">
    <source>
        <dbReference type="ARBA" id="ARBA00022723"/>
    </source>
</evidence>
<evidence type="ECO:0000256" key="2">
    <source>
        <dbReference type="ARBA" id="ARBA00022525"/>
    </source>
</evidence>
<name>A0A0N8BCK7_9CRUS</name>
<keyword evidence="5" id="KW-0732">Signal</keyword>
<dbReference type="GO" id="GO:0007155">
    <property type="term" value="P:cell adhesion"/>
    <property type="evidence" value="ECO:0007669"/>
    <property type="project" value="UniProtKB-KW"/>
</dbReference>
<evidence type="ECO:0000256" key="7">
    <source>
        <dbReference type="ARBA" id="ARBA00023157"/>
    </source>
</evidence>